<comment type="caution">
    <text evidence="1">The sequence shown here is derived from an EMBL/GenBank/DDBJ whole genome shotgun (WGS) entry which is preliminary data.</text>
</comment>
<proteinExistence type="predicted"/>
<keyword evidence="2" id="KW-1185">Reference proteome</keyword>
<evidence type="ECO:0000313" key="1">
    <source>
        <dbReference type="EMBL" id="MED1202633.1"/>
    </source>
</evidence>
<evidence type="ECO:0000313" key="2">
    <source>
        <dbReference type="Proteomes" id="UP001341444"/>
    </source>
</evidence>
<name>A0ABU6MG32_9BACI</name>
<dbReference type="EMBL" id="JARMAB010000007">
    <property type="protein sequence ID" value="MED1202633.1"/>
    <property type="molecule type" value="Genomic_DNA"/>
</dbReference>
<gene>
    <name evidence="1" type="ORF">P4T90_05940</name>
</gene>
<reference evidence="1 2" key="1">
    <citation type="submission" date="2023-03" db="EMBL/GenBank/DDBJ databases">
        <title>Bacillus Genome Sequencing.</title>
        <authorList>
            <person name="Dunlap C."/>
        </authorList>
    </citation>
    <scope>NUCLEOTIDE SEQUENCE [LARGE SCALE GENOMIC DNA]</scope>
    <source>
        <strain evidence="1 2">B-23453</strain>
    </source>
</reference>
<accession>A0ABU6MG32</accession>
<dbReference type="Proteomes" id="UP001341444">
    <property type="component" value="Unassembled WGS sequence"/>
</dbReference>
<sequence length="95" mass="10996">MSACLFLKDKYEIFYFKKLRCVFFISVKDDEIHTPMSKALALFTVQLQRLSASEFLCLFPAISQHQLVPRCVFFISVKDDKIHTPMSKALALFTV</sequence>
<protein>
    <submittedName>
        <fullName evidence="1">Uncharacterized protein</fullName>
    </submittedName>
</protein>
<dbReference type="RefSeq" id="WP_328006685.1">
    <property type="nucleotide sequence ID" value="NZ_JARMAB010000007.1"/>
</dbReference>
<organism evidence="1 2">
    <name type="scientific">Heyndrickxia acidicola</name>
    <dbReference type="NCBI Taxonomy" id="209389"/>
    <lineage>
        <taxon>Bacteria</taxon>
        <taxon>Bacillati</taxon>
        <taxon>Bacillota</taxon>
        <taxon>Bacilli</taxon>
        <taxon>Bacillales</taxon>
        <taxon>Bacillaceae</taxon>
        <taxon>Heyndrickxia</taxon>
    </lineage>
</organism>